<reference evidence="4" key="2">
    <citation type="submission" date="2022-10" db="EMBL/GenBank/DDBJ databases">
        <title>The complete genomes of actinobacterial strains from the NBC collection.</title>
        <authorList>
            <person name="Joergensen T.S."/>
            <person name="Alvarez Arevalo M."/>
            <person name="Sterndorff E.B."/>
            <person name="Faurdal D."/>
            <person name="Vuksanovic O."/>
            <person name="Mourched A.-S."/>
            <person name="Charusanti P."/>
            <person name="Shaw S."/>
            <person name="Blin K."/>
            <person name="Weber T."/>
        </authorList>
    </citation>
    <scope>NUCLEOTIDE SEQUENCE</scope>
    <source>
        <strain evidence="4">NBC_00256</strain>
    </source>
</reference>
<reference evidence="3 5" key="1">
    <citation type="journal article" date="2018" name="Int. J. Syst. Evol. Microbiol.">
        <title>Micromonospora globbae sp. nov., an endophytic actinomycete isolated from roots of Globba winitii C. H. Wright.</title>
        <authorList>
            <person name="Kuncharoen N."/>
            <person name="Pittayakhajonwut P."/>
            <person name="Tanasupawat S."/>
        </authorList>
    </citation>
    <scope>NUCLEOTIDE SEQUENCE [LARGE SCALE GENOMIC DNA]</scope>
    <source>
        <strain evidence="3 5">WPS1-2</strain>
    </source>
</reference>
<keyword evidence="1" id="KW-0175">Coiled coil</keyword>
<keyword evidence="2" id="KW-1133">Transmembrane helix</keyword>
<dbReference type="EMBL" id="CP108084">
    <property type="protein sequence ID" value="WUP51045.1"/>
    <property type="molecule type" value="Genomic_DNA"/>
</dbReference>
<name>A0A420F835_9ACTN</name>
<accession>A0A420F835</accession>
<dbReference type="Proteomes" id="UP001432190">
    <property type="component" value="Chromosome"/>
</dbReference>
<gene>
    <name evidence="3" type="ORF">D7I43_00265</name>
    <name evidence="4" type="ORF">OG994_05910</name>
</gene>
<feature type="coiled-coil region" evidence="1">
    <location>
        <begin position="72"/>
        <end position="99"/>
    </location>
</feature>
<sequence length="104" mass="11220">MTAASDDIAQVGIITSTVMVIALVAITAFVALGVYRARHSAAREAHYRGLAEQAGETQARLAEDSRQTVAELKGLRSDVQATQAELGRVRERLTELERLLSQIG</sequence>
<protein>
    <submittedName>
        <fullName evidence="3">Uncharacterized protein</fullName>
    </submittedName>
</protein>
<keyword evidence="2" id="KW-0812">Transmembrane</keyword>
<evidence type="ECO:0000256" key="2">
    <source>
        <dbReference type="SAM" id="Phobius"/>
    </source>
</evidence>
<organism evidence="3 5">
    <name type="scientific">Micromonospora globbae</name>
    <dbReference type="NCBI Taxonomy" id="1894969"/>
    <lineage>
        <taxon>Bacteria</taxon>
        <taxon>Bacillati</taxon>
        <taxon>Actinomycetota</taxon>
        <taxon>Actinomycetes</taxon>
        <taxon>Micromonosporales</taxon>
        <taxon>Micromonosporaceae</taxon>
        <taxon>Micromonospora</taxon>
    </lineage>
</organism>
<proteinExistence type="predicted"/>
<evidence type="ECO:0000313" key="3">
    <source>
        <dbReference type="EMBL" id="RKF29061.1"/>
    </source>
</evidence>
<evidence type="ECO:0000256" key="1">
    <source>
        <dbReference type="SAM" id="Coils"/>
    </source>
</evidence>
<keyword evidence="6" id="KW-1185">Reference proteome</keyword>
<feature type="transmembrane region" description="Helical" evidence="2">
    <location>
        <begin position="12"/>
        <end position="35"/>
    </location>
</feature>
<dbReference type="EMBL" id="RAQQ01000001">
    <property type="protein sequence ID" value="RKF29061.1"/>
    <property type="molecule type" value="Genomic_DNA"/>
</dbReference>
<evidence type="ECO:0000313" key="4">
    <source>
        <dbReference type="EMBL" id="WUP51045.1"/>
    </source>
</evidence>
<keyword evidence="2" id="KW-0472">Membrane</keyword>
<dbReference type="Proteomes" id="UP000285744">
    <property type="component" value="Unassembled WGS sequence"/>
</dbReference>
<dbReference type="OrthoDB" id="3399957at2"/>
<evidence type="ECO:0000313" key="5">
    <source>
        <dbReference type="Proteomes" id="UP000285744"/>
    </source>
</evidence>
<dbReference type="RefSeq" id="WP_120326300.1">
    <property type="nucleotide sequence ID" value="NZ_CP108084.1"/>
</dbReference>
<evidence type="ECO:0000313" key="6">
    <source>
        <dbReference type="Proteomes" id="UP001432190"/>
    </source>
</evidence>
<dbReference type="AlphaFoldDB" id="A0A420F835"/>